<reference evidence="2 3" key="1">
    <citation type="submission" date="2024-07" db="EMBL/GenBank/DDBJ databases">
        <title>Novel bacterial strain Erwinia sp. OPT-41 promoting growth of various crops.</title>
        <authorList>
            <person name="Egorshina A."/>
            <person name="Lukyantsev M.A."/>
            <person name="Golubev S.N."/>
            <person name="Muratova A.Y."/>
            <person name="Bulygina E.A."/>
        </authorList>
    </citation>
    <scope>NUCLEOTIDE SEQUENCE [LARGE SCALE GENOMIC DNA]</scope>
    <source>
        <strain evidence="2 3">OPT-41</strain>
    </source>
</reference>
<sequence length="96" mass="10800">MKKIIAGAMLFLMGSAIADKETDARLDKLMGPATHQQYHQFLENLQHAVAIADKRSVAAMIDYPVTVSVNGQPVFLANKQDFINNFDYIFNEKLKK</sequence>
<keyword evidence="3" id="KW-1185">Reference proteome</keyword>
<dbReference type="Proteomes" id="UP001605250">
    <property type="component" value="Unassembled WGS sequence"/>
</dbReference>
<accession>A0ABW7CMA0</accession>
<feature type="signal peptide" evidence="1">
    <location>
        <begin position="1"/>
        <end position="18"/>
    </location>
</feature>
<dbReference type="EMBL" id="JBGCUC010000011">
    <property type="protein sequence ID" value="MFG6077349.1"/>
    <property type="molecule type" value="Genomic_DNA"/>
</dbReference>
<evidence type="ECO:0000256" key="1">
    <source>
        <dbReference type="SAM" id="SignalP"/>
    </source>
</evidence>
<feature type="chain" id="PRO_5045930731" description="Periplasmic protein" evidence="1">
    <location>
        <begin position="19"/>
        <end position="96"/>
    </location>
</feature>
<gene>
    <name evidence="2" type="ORF">AB3U87_13365</name>
</gene>
<dbReference type="RefSeq" id="WP_394149342.1">
    <property type="nucleotide sequence ID" value="NZ_JBGCUC010000011.1"/>
</dbReference>
<evidence type="ECO:0000313" key="3">
    <source>
        <dbReference type="Proteomes" id="UP001605250"/>
    </source>
</evidence>
<keyword evidence="1" id="KW-0732">Signal</keyword>
<protein>
    <recommendedName>
        <fullName evidence="4">Periplasmic protein</fullName>
    </recommendedName>
</protein>
<evidence type="ECO:0000313" key="2">
    <source>
        <dbReference type="EMBL" id="MFG6077349.1"/>
    </source>
</evidence>
<organism evidence="2 3">
    <name type="scientific">Erwinia plantamica</name>
    <dbReference type="NCBI Taxonomy" id="3237104"/>
    <lineage>
        <taxon>Bacteria</taxon>
        <taxon>Pseudomonadati</taxon>
        <taxon>Pseudomonadota</taxon>
        <taxon>Gammaproteobacteria</taxon>
        <taxon>Enterobacterales</taxon>
        <taxon>Erwiniaceae</taxon>
        <taxon>Erwinia</taxon>
    </lineage>
</organism>
<comment type="caution">
    <text evidence="2">The sequence shown here is derived from an EMBL/GenBank/DDBJ whole genome shotgun (WGS) entry which is preliminary data.</text>
</comment>
<evidence type="ECO:0008006" key="4">
    <source>
        <dbReference type="Google" id="ProtNLM"/>
    </source>
</evidence>
<proteinExistence type="predicted"/>
<name>A0ABW7CMA0_9GAMM</name>